<keyword evidence="3" id="KW-1185">Reference proteome</keyword>
<dbReference type="OrthoDB" id="5425130at2759"/>
<gene>
    <name evidence="2" type="ORF">AJ80_04459</name>
</gene>
<reference evidence="2 3" key="1">
    <citation type="submission" date="2017-10" db="EMBL/GenBank/DDBJ databases">
        <title>Comparative genomics in systemic dimorphic fungi from Ajellomycetaceae.</title>
        <authorList>
            <person name="Munoz J.F."/>
            <person name="Mcewen J.G."/>
            <person name="Clay O.K."/>
            <person name="Cuomo C.A."/>
        </authorList>
    </citation>
    <scope>NUCLEOTIDE SEQUENCE [LARGE SCALE GENOMIC DNA]</scope>
    <source>
        <strain evidence="2 3">UAMH7299</strain>
    </source>
</reference>
<evidence type="ECO:0000313" key="3">
    <source>
        <dbReference type="Proteomes" id="UP000224634"/>
    </source>
</evidence>
<dbReference type="EMBL" id="PDNA01000057">
    <property type="protein sequence ID" value="PGH18489.1"/>
    <property type="molecule type" value="Genomic_DNA"/>
</dbReference>
<accession>A0A2B7YBM0</accession>
<evidence type="ECO:0000313" key="2">
    <source>
        <dbReference type="EMBL" id="PGH18489.1"/>
    </source>
</evidence>
<sequence>MQAIEPSINRALPQLDLSWMRKNHAKPSTTDSGEVSIISLQVSPRLDDRPTRIPLPSSTKKVADSPTTAKQHEKPRDREENAIASPAVAESSPQSASAPGTAKGEASSSSSTQVNSNPPSVASSSSTPTRDIKPITTVNRPPIGTITNSPIPPPPTAKIPQPPPPTARSETVSIKSSMKKRQPPPVIPPLTKVHFACFQSHRTFVASKNARYPVPCMTCLKHDKEMRWRCTFCCLRICAECLQGIRKCKGRSLKELMENLLKDLEEGA</sequence>
<organism evidence="2 3">
    <name type="scientific">Polytolypa hystricis (strain UAMH7299)</name>
    <dbReference type="NCBI Taxonomy" id="1447883"/>
    <lineage>
        <taxon>Eukaryota</taxon>
        <taxon>Fungi</taxon>
        <taxon>Dikarya</taxon>
        <taxon>Ascomycota</taxon>
        <taxon>Pezizomycotina</taxon>
        <taxon>Eurotiomycetes</taxon>
        <taxon>Eurotiomycetidae</taxon>
        <taxon>Onygenales</taxon>
        <taxon>Onygenales incertae sedis</taxon>
        <taxon>Polytolypa</taxon>
    </lineage>
</organism>
<feature type="compositionally biased region" description="Polar residues" evidence="1">
    <location>
        <begin position="26"/>
        <end position="42"/>
    </location>
</feature>
<feature type="compositionally biased region" description="Polar residues" evidence="1">
    <location>
        <begin position="56"/>
        <end position="69"/>
    </location>
</feature>
<evidence type="ECO:0000256" key="1">
    <source>
        <dbReference type="SAM" id="MobiDB-lite"/>
    </source>
</evidence>
<protein>
    <submittedName>
        <fullName evidence="2">Uncharacterized protein</fullName>
    </submittedName>
</protein>
<feature type="region of interest" description="Disordered" evidence="1">
    <location>
        <begin position="23"/>
        <end position="185"/>
    </location>
</feature>
<comment type="caution">
    <text evidence="2">The sequence shown here is derived from an EMBL/GenBank/DDBJ whole genome shotgun (WGS) entry which is preliminary data.</text>
</comment>
<dbReference type="AlphaFoldDB" id="A0A2B7YBM0"/>
<name>A0A2B7YBM0_POLH7</name>
<dbReference type="STRING" id="1447883.A0A2B7YBM0"/>
<feature type="compositionally biased region" description="Basic and acidic residues" evidence="1">
    <location>
        <begin position="70"/>
        <end position="81"/>
    </location>
</feature>
<dbReference type="Proteomes" id="UP000224634">
    <property type="component" value="Unassembled WGS sequence"/>
</dbReference>
<proteinExistence type="predicted"/>
<feature type="compositionally biased region" description="Pro residues" evidence="1">
    <location>
        <begin position="150"/>
        <end position="166"/>
    </location>
</feature>
<feature type="compositionally biased region" description="Low complexity" evidence="1">
    <location>
        <begin position="107"/>
        <end position="126"/>
    </location>
</feature>